<sequence>MSEKYLVRIIKNELFNFKNVDYGEIRYMNYSSVEKKAKIEKNDIVGLYGQNGSGKTALVEALAILKYILAGKEIPYQPYEGLLSSQRSTKIVTVFYIEHGQNQYKAQYEVELCADNIEQKINLISEKLIYWQRGATWKTQRDLEFRNPYYDTSSILDDIPVSFRSENFKGLKDDIITKRLRNLAVYCAQKKLSVFFNRLMLYKLADGDPTLRNVMWGLADFGSLYFQVVKVNQLADINRNTILPVNVHTENNSLVMQECLPLVMGGQGKISENMYMQLKEAVRGINIALKAIIPDLSIELRPVNEEPDKEGNKEIRVEVYSVRSGKEFLTRYESEGIKRIISLLSYLISLYNYPEICLVVDELDSGIFEYLLGEILGVLNEEAKGQLIFTSHNLRAFEKLNIKNIVCTTTNPENRYIRLVGKEKNHNPRDFYIRTITIGGQKEELYDEADLQSIGYAFRRACDIKKPEMKLHFSDNFRKKLEGSAVEAERNYSELNPYRL</sequence>
<proteinExistence type="predicted"/>
<dbReference type="PANTHER" id="PTHR40396">
    <property type="entry name" value="ATPASE-LIKE PROTEIN"/>
    <property type="match status" value="1"/>
</dbReference>
<dbReference type="AlphaFoldDB" id="A0A7X3MID2"/>
<dbReference type="EMBL" id="WUQX01000001">
    <property type="protein sequence ID" value="MXP76956.1"/>
    <property type="molecule type" value="Genomic_DNA"/>
</dbReference>
<dbReference type="Proteomes" id="UP000460412">
    <property type="component" value="Unassembled WGS sequence"/>
</dbReference>
<dbReference type="Gene3D" id="3.40.50.300">
    <property type="entry name" value="P-loop containing nucleotide triphosphate hydrolases"/>
    <property type="match status" value="2"/>
</dbReference>
<gene>
    <name evidence="1" type="ORF">GN277_16670</name>
</gene>
<reference evidence="1 2" key="1">
    <citation type="submission" date="2019-12" db="EMBL/GenBank/DDBJ databases">
        <title>Sporaefaciens musculi gen. nov., sp. nov., a novel bacterium isolated from the caecum of an obese mouse.</title>
        <authorList>
            <person name="Rasmussen T.S."/>
            <person name="Streidl T."/>
            <person name="Hitch T.C.A."/>
            <person name="Wortmann E."/>
            <person name="Deptula P."/>
            <person name="Hansen M."/>
            <person name="Nielsen D.S."/>
            <person name="Clavel T."/>
            <person name="Vogensen F.K."/>
        </authorList>
    </citation>
    <scope>NUCLEOTIDE SEQUENCE [LARGE SCALE GENOMIC DNA]</scope>
    <source>
        <strain evidence="1 2">WCA-9-b2</strain>
    </source>
</reference>
<keyword evidence="2" id="KW-1185">Reference proteome</keyword>
<dbReference type="CDD" id="cd00267">
    <property type="entry name" value="ABC_ATPase"/>
    <property type="match status" value="1"/>
</dbReference>
<name>A0A7X3MID2_9FIRM</name>
<evidence type="ECO:0000313" key="1">
    <source>
        <dbReference type="EMBL" id="MXP76956.1"/>
    </source>
</evidence>
<organism evidence="1 2">
    <name type="scientific">Sporofaciens musculi</name>
    <dbReference type="NCBI Taxonomy" id="2681861"/>
    <lineage>
        <taxon>Bacteria</taxon>
        <taxon>Bacillati</taxon>
        <taxon>Bacillota</taxon>
        <taxon>Clostridia</taxon>
        <taxon>Lachnospirales</taxon>
        <taxon>Lachnospiraceae</taxon>
        <taxon>Sporofaciens</taxon>
    </lineage>
</organism>
<dbReference type="RefSeq" id="WP_159751996.1">
    <property type="nucleotide sequence ID" value="NZ_WUQX01000001.1"/>
</dbReference>
<comment type="caution">
    <text evidence="1">The sequence shown here is derived from an EMBL/GenBank/DDBJ whole genome shotgun (WGS) entry which is preliminary data.</text>
</comment>
<dbReference type="GO" id="GO:0016887">
    <property type="term" value="F:ATP hydrolysis activity"/>
    <property type="evidence" value="ECO:0007669"/>
    <property type="project" value="InterPro"/>
</dbReference>
<dbReference type="GO" id="GO:0005524">
    <property type="term" value="F:ATP binding"/>
    <property type="evidence" value="ECO:0007669"/>
    <property type="project" value="InterPro"/>
</dbReference>
<protein>
    <submittedName>
        <fullName evidence="1">AAA family ATPase</fullName>
    </submittedName>
</protein>
<evidence type="ECO:0000313" key="2">
    <source>
        <dbReference type="Proteomes" id="UP000460412"/>
    </source>
</evidence>
<dbReference type="InterPro" id="IPR027417">
    <property type="entry name" value="P-loop_NTPase"/>
</dbReference>
<dbReference type="PANTHER" id="PTHR40396:SF1">
    <property type="entry name" value="ATPASE AAA-TYPE CORE DOMAIN-CONTAINING PROTEIN"/>
    <property type="match status" value="1"/>
</dbReference>
<accession>A0A7X3MID2</accession>
<dbReference type="SUPFAM" id="SSF52540">
    <property type="entry name" value="P-loop containing nucleoside triphosphate hydrolases"/>
    <property type="match status" value="1"/>
</dbReference>